<dbReference type="EMBL" id="CM042029">
    <property type="protein sequence ID" value="KAI3795556.1"/>
    <property type="molecule type" value="Genomic_DNA"/>
</dbReference>
<organism evidence="1 2">
    <name type="scientific">Smallanthus sonchifolius</name>
    <dbReference type="NCBI Taxonomy" id="185202"/>
    <lineage>
        <taxon>Eukaryota</taxon>
        <taxon>Viridiplantae</taxon>
        <taxon>Streptophyta</taxon>
        <taxon>Embryophyta</taxon>
        <taxon>Tracheophyta</taxon>
        <taxon>Spermatophyta</taxon>
        <taxon>Magnoliopsida</taxon>
        <taxon>eudicotyledons</taxon>
        <taxon>Gunneridae</taxon>
        <taxon>Pentapetalae</taxon>
        <taxon>asterids</taxon>
        <taxon>campanulids</taxon>
        <taxon>Asterales</taxon>
        <taxon>Asteraceae</taxon>
        <taxon>Asteroideae</taxon>
        <taxon>Heliantheae alliance</taxon>
        <taxon>Millerieae</taxon>
        <taxon>Smallanthus</taxon>
    </lineage>
</organism>
<reference evidence="2" key="1">
    <citation type="journal article" date="2022" name="Mol. Ecol. Resour.">
        <title>The genomes of chicory, endive, great burdock and yacon provide insights into Asteraceae palaeo-polyploidization history and plant inulin production.</title>
        <authorList>
            <person name="Fan W."/>
            <person name="Wang S."/>
            <person name="Wang H."/>
            <person name="Wang A."/>
            <person name="Jiang F."/>
            <person name="Liu H."/>
            <person name="Zhao H."/>
            <person name="Xu D."/>
            <person name="Zhang Y."/>
        </authorList>
    </citation>
    <scope>NUCLEOTIDE SEQUENCE [LARGE SCALE GENOMIC DNA]</scope>
    <source>
        <strain evidence="2">cv. Yunnan</strain>
    </source>
</reference>
<proteinExistence type="predicted"/>
<keyword evidence="2" id="KW-1185">Reference proteome</keyword>
<accession>A0ACB9HJT1</accession>
<evidence type="ECO:0000313" key="2">
    <source>
        <dbReference type="Proteomes" id="UP001056120"/>
    </source>
</evidence>
<comment type="caution">
    <text evidence="1">The sequence shown here is derived from an EMBL/GenBank/DDBJ whole genome shotgun (WGS) entry which is preliminary data.</text>
</comment>
<name>A0ACB9HJT1_9ASTR</name>
<gene>
    <name evidence="1" type="ORF">L1987_38211</name>
</gene>
<sequence length="382" mass="44544">MAYAGVQMLMEKLKQLINRNHIPSINYPSIIYERPQFQHLYDELDNPMIQTLFIDQHQGLERVNDLKKRFIYAAEEAQYIVDLFVSGVHIRNMGHFPTSEDFKSSLNLDHVWSSFESVKVELMSMNIDNIKMDSSRRTPDLVNLRHLRILRPFFLPSIENPMNLQTISSVELSDGLDKFQKCFPYIKELKCETYEDEEYDFKSLTYLEKLDVSVKSTMHDVLKGYGKNQITFPATLKTLTLKGCRLPWSDMSIIQSLPNLQVLELQAMAFEGSCWNTDGQEFPQLKFLRLWGLDIKHWEAYGTSFPCLRQLEIIYCADLEEIPLEIGEIPTFELIQITGCRHTVGDSVRRIQEEQNDFGNYDLKIHISEELPASLIERLKNQ</sequence>
<reference evidence="1 2" key="2">
    <citation type="journal article" date="2022" name="Mol. Ecol. Resour.">
        <title>The genomes of chicory, endive, great burdock and yacon provide insights into Asteraceae paleo-polyploidization history and plant inulin production.</title>
        <authorList>
            <person name="Fan W."/>
            <person name="Wang S."/>
            <person name="Wang H."/>
            <person name="Wang A."/>
            <person name="Jiang F."/>
            <person name="Liu H."/>
            <person name="Zhao H."/>
            <person name="Xu D."/>
            <person name="Zhang Y."/>
        </authorList>
    </citation>
    <scope>NUCLEOTIDE SEQUENCE [LARGE SCALE GENOMIC DNA]</scope>
    <source>
        <strain evidence="2">cv. Yunnan</strain>
        <tissue evidence="1">Leaves</tissue>
    </source>
</reference>
<dbReference type="Proteomes" id="UP001056120">
    <property type="component" value="Linkage Group LG12"/>
</dbReference>
<evidence type="ECO:0000313" key="1">
    <source>
        <dbReference type="EMBL" id="KAI3795556.1"/>
    </source>
</evidence>
<protein>
    <submittedName>
        <fullName evidence="1">Uncharacterized protein</fullName>
    </submittedName>
</protein>